<protein>
    <submittedName>
        <fullName evidence="1">Uncharacterized protein</fullName>
    </submittedName>
</protein>
<evidence type="ECO:0000313" key="2">
    <source>
        <dbReference type="Proteomes" id="UP000274822"/>
    </source>
</evidence>
<sequence length="121" mass="13399">MHRSLIDAIVIADGGRISRHVLAAVPGLLMPGFLTSRFSIRVILVMYVGAGFYLSTDLASFDIPLNFKGLNGVLKMARIMLQTIERAESERFSSEKVSFPARLEEFKSPKKLKKKRSIGGS</sequence>
<accession>A0A433QCC6</accession>
<dbReference type="AlphaFoldDB" id="A0A433QCC6"/>
<organism evidence="1 2">
    <name type="scientific">Jimgerdemannia flammicorona</name>
    <dbReference type="NCBI Taxonomy" id="994334"/>
    <lineage>
        <taxon>Eukaryota</taxon>
        <taxon>Fungi</taxon>
        <taxon>Fungi incertae sedis</taxon>
        <taxon>Mucoromycota</taxon>
        <taxon>Mucoromycotina</taxon>
        <taxon>Endogonomycetes</taxon>
        <taxon>Endogonales</taxon>
        <taxon>Endogonaceae</taxon>
        <taxon>Jimgerdemannia</taxon>
    </lineage>
</organism>
<dbReference type="EMBL" id="RBNJ01008401">
    <property type="protein sequence ID" value="RUS27435.1"/>
    <property type="molecule type" value="Genomic_DNA"/>
</dbReference>
<dbReference type="Proteomes" id="UP000274822">
    <property type="component" value="Unassembled WGS sequence"/>
</dbReference>
<proteinExistence type="predicted"/>
<evidence type="ECO:0000313" key="1">
    <source>
        <dbReference type="EMBL" id="RUS27435.1"/>
    </source>
</evidence>
<gene>
    <name evidence="1" type="ORF">BC938DRAFT_483255</name>
</gene>
<keyword evidence="2" id="KW-1185">Reference proteome</keyword>
<comment type="caution">
    <text evidence="1">The sequence shown here is derived from an EMBL/GenBank/DDBJ whole genome shotgun (WGS) entry which is preliminary data.</text>
</comment>
<reference evidence="1 2" key="1">
    <citation type="journal article" date="2018" name="New Phytol.">
        <title>Phylogenomics of Endogonaceae and evolution of mycorrhizas within Mucoromycota.</title>
        <authorList>
            <person name="Chang Y."/>
            <person name="Desiro A."/>
            <person name="Na H."/>
            <person name="Sandor L."/>
            <person name="Lipzen A."/>
            <person name="Clum A."/>
            <person name="Barry K."/>
            <person name="Grigoriev I.V."/>
            <person name="Martin F.M."/>
            <person name="Stajich J.E."/>
            <person name="Smith M.E."/>
            <person name="Bonito G."/>
            <person name="Spatafora J.W."/>
        </authorList>
    </citation>
    <scope>NUCLEOTIDE SEQUENCE [LARGE SCALE GENOMIC DNA]</scope>
    <source>
        <strain evidence="1 2">AD002</strain>
    </source>
</reference>
<name>A0A433QCC6_9FUNG</name>